<dbReference type="InterPro" id="IPR029083">
    <property type="entry name" value="Imm32"/>
</dbReference>
<reference evidence="1 2" key="1">
    <citation type="journal article" date="2015" name="Microbiome">
        <title>Genomic resolution of linkages in carbon, nitrogen, and sulfur cycling among widespread estuary sediment bacteria.</title>
        <authorList>
            <person name="Baker B.J."/>
            <person name="Lazar C.S."/>
            <person name="Teske A.P."/>
            <person name="Dick G.J."/>
        </authorList>
    </citation>
    <scope>NUCLEOTIDE SEQUENCE [LARGE SCALE GENOMIC DNA]</scope>
    <source>
        <strain evidence="1">SM1_77</strain>
    </source>
</reference>
<proteinExistence type="predicted"/>
<dbReference type="EMBL" id="LJVE01000005">
    <property type="protein sequence ID" value="KPL15806.1"/>
    <property type="molecule type" value="Genomic_DNA"/>
</dbReference>
<sequence length="80" mass="9011">MIVLPGSEITVPSNARLKFQYKEKTIGIWGNNEGLKYLGKVCLELADNPKINHIHFDKADPKDELLTEDSLLAFISILEN</sequence>
<dbReference type="Pfam" id="PF15566">
    <property type="entry name" value="Imm32"/>
    <property type="match status" value="1"/>
</dbReference>
<comment type="caution">
    <text evidence="1">The sequence shown here is derived from an EMBL/GenBank/DDBJ whole genome shotgun (WGS) entry which is preliminary data.</text>
</comment>
<accession>A0A0S8K4C6</accession>
<evidence type="ECO:0000313" key="1">
    <source>
        <dbReference type="EMBL" id="KPL15806.1"/>
    </source>
</evidence>
<dbReference type="AlphaFoldDB" id="A0A0S8K4C6"/>
<organism evidence="1 2">
    <name type="scientific">candidate division WOR_3 bacterium SM1_77</name>
    <dbReference type="NCBI Taxonomy" id="1703778"/>
    <lineage>
        <taxon>Bacteria</taxon>
        <taxon>Bacteria division WOR-3</taxon>
    </lineage>
</organism>
<dbReference type="Proteomes" id="UP000050975">
    <property type="component" value="Unassembled WGS sequence"/>
</dbReference>
<gene>
    <name evidence="1" type="ORF">AMJ74_00770</name>
</gene>
<protein>
    <submittedName>
        <fullName evidence="1">Uncharacterized protein</fullName>
    </submittedName>
</protein>
<evidence type="ECO:0000313" key="2">
    <source>
        <dbReference type="Proteomes" id="UP000050975"/>
    </source>
</evidence>
<name>A0A0S8K4C6_UNCW3</name>